<reference evidence="1 2" key="1">
    <citation type="submission" date="2021-06" db="EMBL/GenBank/DDBJ databases">
        <title>Caerostris extrusa draft genome.</title>
        <authorList>
            <person name="Kono N."/>
            <person name="Arakawa K."/>
        </authorList>
    </citation>
    <scope>NUCLEOTIDE SEQUENCE [LARGE SCALE GENOMIC DNA]</scope>
</reference>
<dbReference type="EMBL" id="BPLR01000695">
    <property type="protein sequence ID" value="GIY96721.1"/>
    <property type="molecule type" value="Genomic_DNA"/>
</dbReference>
<proteinExistence type="predicted"/>
<organism evidence="1 2">
    <name type="scientific">Caerostris extrusa</name>
    <name type="common">Bark spider</name>
    <name type="synonym">Caerostris bankana</name>
    <dbReference type="NCBI Taxonomy" id="172846"/>
    <lineage>
        <taxon>Eukaryota</taxon>
        <taxon>Metazoa</taxon>
        <taxon>Ecdysozoa</taxon>
        <taxon>Arthropoda</taxon>
        <taxon>Chelicerata</taxon>
        <taxon>Arachnida</taxon>
        <taxon>Araneae</taxon>
        <taxon>Araneomorphae</taxon>
        <taxon>Entelegynae</taxon>
        <taxon>Araneoidea</taxon>
        <taxon>Araneidae</taxon>
        <taxon>Caerostris</taxon>
    </lineage>
</organism>
<accession>A0AAV4XRX5</accession>
<name>A0AAV4XRX5_CAEEX</name>
<evidence type="ECO:0000313" key="2">
    <source>
        <dbReference type="Proteomes" id="UP001054945"/>
    </source>
</evidence>
<keyword evidence="2" id="KW-1185">Reference proteome</keyword>
<gene>
    <name evidence="1" type="ORF">CEXT_113181</name>
</gene>
<dbReference type="AlphaFoldDB" id="A0AAV4XRX5"/>
<sequence>MERTCHALLIETSNQKEQGLENMVNIQHIRCSLERSLKGVPRRWGGLLHDRPFKFSATTSLWVREEFFNQRNWQSQLRGKSEKRW</sequence>
<evidence type="ECO:0000313" key="1">
    <source>
        <dbReference type="EMBL" id="GIY96721.1"/>
    </source>
</evidence>
<dbReference type="Proteomes" id="UP001054945">
    <property type="component" value="Unassembled WGS sequence"/>
</dbReference>
<protein>
    <submittedName>
        <fullName evidence="1">Uncharacterized protein</fullName>
    </submittedName>
</protein>
<comment type="caution">
    <text evidence="1">The sequence shown here is derived from an EMBL/GenBank/DDBJ whole genome shotgun (WGS) entry which is preliminary data.</text>
</comment>